<feature type="compositionally biased region" description="Polar residues" evidence="2">
    <location>
        <begin position="237"/>
        <end position="251"/>
    </location>
</feature>
<feature type="compositionally biased region" description="Basic and acidic residues" evidence="2">
    <location>
        <begin position="227"/>
        <end position="236"/>
    </location>
</feature>
<evidence type="ECO:0000256" key="2">
    <source>
        <dbReference type="SAM" id="MobiDB-lite"/>
    </source>
</evidence>
<feature type="compositionally biased region" description="Polar residues" evidence="2">
    <location>
        <begin position="573"/>
        <end position="592"/>
    </location>
</feature>
<dbReference type="Proteomes" id="UP000230066">
    <property type="component" value="Unassembled WGS sequence"/>
</dbReference>
<dbReference type="Gene3D" id="3.30.160.60">
    <property type="entry name" value="Classic Zinc Finger"/>
    <property type="match status" value="1"/>
</dbReference>
<keyword evidence="1" id="KW-0479">Metal-binding</keyword>
<protein>
    <submittedName>
        <fullName evidence="4">Zinc finger protein</fullName>
    </submittedName>
</protein>
<feature type="compositionally biased region" description="Low complexity" evidence="2">
    <location>
        <begin position="180"/>
        <end position="190"/>
    </location>
</feature>
<evidence type="ECO:0000313" key="4">
    <source>
        <dbReference type="EMBL" id="THD25778.1"/>
    </source>
</evidence>
<evidence type="ECO:0000256" key="1">
    <source>
        <dbReference type="PROSITE-ProRule" id="PRU00042"/>
    </source>
</evidence>
<feature type="compositionally biased region" description="Basic and acidic residues" evidence="2">
    <location>
        <begin position="252"/>
        <end position="261"/>
    </location>
</feature>
<reference evidence="4" key="1">
    <citation type="submission" date="2019-03" db="EMBL/GenBank/DDBJ databases">
        <title>Improved annotation for the trematode Fasciola hepatica.</title>
        <authorList>
            <person name="Choi Y.-J."/>
            <person name="Martin J."/>
            <person name="Mitreva M."/>
        </authorList>
    </citation>
    <scope>NUCLEOTIDE SEQUENCE [LARGE SCALE GENOMIC DNA]</scope>
</reference>
<feature type="compositionally biased region" description="Low complexity" evidence="2">
    <location>
        <begin position="606"/>
        <end position="623"/>
    </location>
</feature>
<dbReference type="GO" id="GO:0008270">
    <property type="term" value="F:zinc ion binding"/>
    <property type="evidence" value="ECO:0007669"/>
    <property type="project" value="UniProtKB-KW"/>
</dbReference>
<feature type="region of interest" description="Disordered" evidence="2">
    <location>
        <begin position="573"/>
        <end position="628"/>
    </location>
</feature>
<organism evidence="4 5">
    <name type="scientific">Fasciola hepatica</name>
    <name type="common">Liver fluke</name>
    <dbReference type="NCBI Taxonomy" id="6192"/>
    <lineage>
        <taxon>Eukaryota</taxon>
        <taxon>Metazoa</taxon>
        <taxon>Spiralia</taxon>
        <taxon>Lophotrochozoa</taxon>
        <taxon>Platyhelminthes</taxon>
        <taxon>Trematoda</taxon>
        <taxon>Digenea</taxon>
        <taxon>Plagiorchiida</taxon>
        <taxon>Echinostomata</taxon>
        <taxon>Echinostomatoidea</taxon>
        <taxon>Fasciolidae</taxon>
        <taxon>Fasciola</taxon>
    </lineage>
</organism>
<feature type="region of interest" description="Disordered" evidence="2">
    <location>
        <begin position="227"/>
        <end position="283"/>
    </location>
</feature>
<dbReference type="InterPro" id="IPR036236">
    <property type="entry name" value="Znf_C2H2_sf"/>
</dbReference>
<feature type="domain" description="C2H2-type" evidence="3">
    <location>
        <begin position="316"/>
        <end position="339"/>
    </location>
</feature>
<dbReference type="SUPFAM" id="SSF57667">
    <property type="entry name" value="beta-beta-alpha zinc fingers"/>
    <property type="match status" value="1"/>
</dbReference>
<name>A0A4E0RUS6_FASHE</name>
<keyword evidence="1" id="KW-0862">Zinc</keyword>
<dbReference type="AlphaFoldDB" id="A0A4E0RUS6"/>
<feature type="region of interest" description="Disordered" evidence="2">
    <location>
        <begin position="168"/>
        <end position="197"/>
    </location>
</feature>
<dbReference type="PROSITE" id="PS50157">
    <property type="entry name" value="ZINC_FINGER_C2H2_2"/>
    <property type="match status" value="1"/>
</dbReference>
<feature type="compositionally biased region" description="Basic and acidic residues" evidence="2">
    <location>
        <begin position="168"/>
        <end position="177"/>
    </location>
</feature>
<dbReference type="EMBL" id="JXXN02000995">
    <property type="protein sequence ID" value="THD25778.1"/>
    <property type="molecule type" value="Genomic_DNA"/>
</dbReference>
<accession>A0A4E0RUS6</accession>
<dbReference type="PROSITE" id="PS00028">
    <property type="entry name" value="ZINC_FINGER_C2H2_1"/>
    <property type="match status" value="1"/>
</dbReference>
<evidence type="ECO:0000259" key="3">
    <source>
        <dbReference type="PROSITE" id="PS50157"/>
    </source>
</evidence>
<dbReference type="InterPro" id="IPR013087">
    <property type="entry name" value="Znf_C2H2_type"/>
</dbReference>
<keyword evidence="5" id="KW-1185">Reference proteome</keyword>
<gene>
    <name evidence="4" type="ORF">D915_003423</name>
</gene>
<keyword evidence="1" id="KW-0863">Zinc-finger</keyword>
<proteinExistence type="predicted"/>
<comment type="caution">
    <text evidence="4">The sequence shown here is derived from an EMBL/GenBank/DDBJ whole genome shotgun (WGS) entry which is preliminary data.</text>
</comment>
<evidence type="ECO:0000313" key="5">
    <source>
        <dbReference type="Proteomes" id="UP000230066"/>
    </source>
</evidence>
<dbReference type="SMART" id="SM00355">
    <property type="entry name" value="ZnF_C2H2"/>
    <property type="match status" value="2"/>
</dbReference>
<sequence length="652" mass="71657">MFVVVKMSNNRKSVSEFSESNFEMTEIRDFKQLVKSASTAAASLPLADLPKAFQLSFALIEKVSGLMLSAFVPSDQNSRGGSKIPNGSISTEPGVSCIDKQCELFSRHSDLEDDEFLNSSFCPGARDNTPEKKTLEKIEAGFSTKVEKPSNFGAKCLDGLETSDCELSEDRHFEKRPHSSHSSVSSSISSTEPQSRCGTFFVDDTEIITTPILDDESVSKRMRCEKLQKSEDRNDTNHCSSNHPTDLAPNSSERRVRDSPEHLSPNHGQSRPSTGREYGSGVRNSADLRRWRLTSTDRLNTLIDECERQINGRKLYVCKFCGKVYEIKSSMRYHMKIIHLQMHLRTTEMQCRICGKQFTCVSAVNRHQSKCMLSTFTDGGIHRSKNYSFSMFGSNRSTGTNEETKSNVCSNAVVVADSVNSYDGRNTVSANESGLVGLRANNTILSAFHNLGVASASLAPDTPEAQYSTTPKGSYSHDSMVLAERNSQTNGNTDCCFAPTCHTRPYTGLSMIPSEVNIDSYWSATGNPIPWPSFPNLNYNLSEMTPGQLEMCMKAVVRGIHTNLTNVNQLNPVPVSESPNNILSKSNTSPCETSADIPGTLDSHRSSFSSTNTNASSETSEAEPVFGVTKSDEVAIDLSARSHADSVMIESF</sequence>